<proteinExistence type="predicted"/>
<accession>A0ABW4ICF2</accession>
<name>A0ABW4ICF2_9SPHI</name>
<dbReference type="Proteomes" id="UP001597118">
    <property type="component" value="Unassembled WGS sequence"/>
</dbReference>
<gene>
    <name evidence="1" type="ORF">ACFSAH_08570</name>
</gene>
<comment type="caution">
    <text evidence="1">The sequence shown here is derived from an EMBL/GenBank/DDBJ whole genome shotgun (WGS) entry which is preliminary data.</text>
</comment>
<keyword evidence="2" id="KW-1185">Reference proteome</keyword>
<protein>
    <recommendedName>
        <fullName evidence="3">Outer membrane protein beta-barrel family protein</fullName>
    </recommendedName>
</protein>
<reference evidence="2" key="1">
    <citation type="journal article" date="2019" name="Int. J. Syst. Evol. Microbiol.">
        <title>The Global Catalogue of Microorganisms (GCM) 10K type strain sequencing project: providing services to taxonomists for standard genome sequencing and annotation.</title>
        <authorList>
            <consortium name="The Broad Institute Genomics Platform"/>
            <consortium name="The Broad Institute Genome Sequencing Center for Infectious Disease"/>
            <person name="Wu L."/>
            <person name="Ma J."/>
        </authorList>
    </citation>
    <scope>NUCLEOTIDE SEQUENCE [LARGE SCALE GENOMIC DNA]</scope>
    <source>
        <strain evidence="2">CCUG 53762</strain>
    </source>
</reference>
<dbReference type="RefSeq" id="WP_379662305.1">
    <property type="nucleotide sequence ID" value="NZ_JBHUDG010000012.1"/>
</dbReference>
<organism evidence="1 2">
    <name type="scientific">Pseudopedobacter beijingensis</name>
    <dbReference type="NCBI Taxonomy" id="1207056"/>
    <lineage>
        <taxon>Bacteria</taxon>
        <taxon>Pseudomonadati</taxon>
        <taxon>Bacteroidota</taxon>
        <taxon>Sphingobacteriia</taxon>
        <taxon>Sphingobacteriales</taxon>
        <taxon>Sphingobacteriaceae</taxon>
        <taxon>Pseudopedobacter</taxon>
    </lineage>
</organism>
<dbReference type="EMBL" id="JBHUDG010000012">
    <property type="protein sequence ID" value="MFD1629928.1"/>
    <property type="molecule type" value="Genomic_DNA"/>
</dbReference>
<evidence type="ECO:0000313" key="1">
    <source>
        <dbReference type="EMBL" id="MFD1629928.1"/>
    </source>
</evidence>
<evidence type="ECO:0000313" key="2">
    <source>
        <dbReference type="Proteomes" id="UP001597118"/>
    </source>
</evidence>
<sequence length="1154" mass="132326">MKHRIFVASVIIVLGLFSLAALAQIKGNYHQKTIAVKDSLVIDTLSIIPQTFGIYEGDVLLDTSRYRLDLVRALLTWRNKPKADSLTIRYRTFPALLSQQSFHKSKSIIGFEVIGNKGMPSTELPMKESTLFNFQGIDKSGSISRSIGFGNNQDLSVNSNMVLQLSGKLSEEIDLLAVISDDNIPIQPDGNTQQINDFDKVFIQLKRKDATLIVGDYELKRPDSYFMNYFKRTQGVYVGNEFKDKNNYKYTTKVAAAVSKGRSARNQFIGEEGNQGPYRLTGNSGEQYIIVLSGTERVFIDGELLLRGQDNDYVIDYNSAEITFTAKRMITRNSRISIEFEYSDKMYGRSLYSVEQRFQSKRLELGFNFYSEQDNPNRPILQTISDEQKEILKQIGNNIDQALVPNVDSVAFNDNEVLYKKVDTLGLSAVYVHSNSPQEAKYRVGFSYVGKNKGNYITDANNVTNGRVYKFVAPIGGEPQGDYEPLTLLITPKKQQLATLNANYQVAKNANLFTEFAISNNDPNLFSEIGNKENQGMAYKLGYQQKNILSKNKSGTLQLNTQVNYEYADSKFVAIERYRPVEFDRDFNYRGTTIRKSDEHWVSMFLQLKKDDDKQVDYKLSTFIRTLDYTGWQHAFNGKYTFKGFRLVYQGSFLNSDQDSLKGQFSRQRVDLSKKWRQFVLGTEVQEENNKTRNVQDNKLSLQSFYFRQFDYYLKTEGESKNTSFQLNYISRLDQSPQEFFLTDYTHSSTYSGKLDMNKRGKSPLSVTASYRTVSYLQQDTISRDEETLLSRIDYNLNLFKGFLNLQSFYELGTGQEPRREYIYLEVPAGQGAYAWKDYNNNGIKELNEFEIAKFPDEARYIRVYRSTNDFIRSNFSNINQTLRLDPAIYLKGKQGFYGFLSKFSSVSVLRINKKVLAGESGLILNPYQTNIDADNLVSLNSFLRNTLFFNRMNPRWGLELNMQSNSAKSMLTNGFDSRNTTEQGFRFRWSFVQKSNFSMELKTGDKNLRSELFSNKNYQIHFIEMRPEFGYQFNQNCKLTLNGGLKSQKNSAIYGGENVTNLNIGSEIRYNLLGKGTLVSQLNFINNNFKGSNNTAISYELLDGLQPGSNMTWTASFQRVISNGIQLNFNYEGRKSNEIKMIHTGGIQVRAFF</sequence>
<evidence type="ECO:0008006" key="3">
    <source>
        <dbReference type="Google" id="ProtNLM"/>
    </source>
</evidence>